<name>A0ACB9QBZ1_9MYRT</name>
<sequence length="193" mass="20843">MEYRRPLDEGMLVLVLIVMVVLPRCDGREFVVGGKDGWVSRPSECYNHWAERNRFQVNDTLLFKYGKGNDSVLVVSKNDYYTCNTANPIQSLADGNSIFRFDRSGPFYFISGIPDHCNAGQRLPIVVLAIRPPTAAPPQQPSPGPFVPGEIVPSGTPPPPSSSGSARSSSGPGITLVGIIMATMSIGYVMGTP</sequence>
<evidence type="ECO:0000313" key="2">
    <source>
        <dbReference type="Proteomes" id="UP001057402"/>
    </source>
</evidence>
<keyword evidence="2" id="KW-1185">Reference proteome</keyword>
<gene>
    <name evidence="1" type="ORF">MLD38_020007</name>
</gene>
<comment type="caution">
    <text evidence="1">The sequence shown here is derived from an EMBL/GenBank/DDBJ whole genome shotgun (WGS) entry which is preliminary data.</text>
</comment>
<dbReference type="EMBL" id="CM042885">
    <property type="protein sequence ID" value="KAI4363840.1"/>
    <property type="molecule type" value="Genomic_DNA"/>
</dbReference>
<organism evidence="1 2">
    <name type="scientific">Melastoma candidum</name>
    <dbReference type="NCBI Taxonomy" id="119954"/>
    <lineage>
        <taxon>Eukaryota</taxon>
        <taxon>Viridiplantae</taxon>
        <taxon>Streptophyta</taxon>
        <taxon>Embryophyta</taxon>
        <taxon>Tracheophyta</taxon>
        <taxon>Spermatophyta</taxon>
        <taxon>Magnoliopsida</taxon>
        <taxon>eudicotyledons</taxon>
        <taxon>Gunneridae</taxon>
        <taxon>Pentapetalae</taxon>
        <taxon>rosids</taxon>
        <taxon>malvids</taxon>
        <taxon>Myrtales</taxon>
        <taxon>Melastomataceae</taxon>
        <taxon>Melastomatoideae</taxon>
        <taxon>Melastomateae</taxon>
        <taxon>Melastoma</taxon>
    </lineage>
</organism>
<proteinExistence type="predicted"/>
<reference evidence="2" key="1">
    <citation type="journal article" date="2023" name="Front. Plant Sci.">
        <title>Chromosomal-level genome assembly of Melastoma candidum provides insights into trichome evolution.</title>
        <authorList>
            <person name="Zhong Y."/>
            <person name="Wu W."/>
            <person name="Sun C."/>
            <person name="Zou P."/>
            <person name="Liu Y."/>
            <person name="Dai S."/>
            <person name="Zhou R."/>
        </authorList>
    </citation>
    <scope>NUCLEOTIDE SEQUENCE [LARGE SCALE GENOMIC DNA]</scope>
</reference>
<evidence type="ECO:0000313" key="1">
    <source>
        <dbReference type="EMBL" id="KAI4363840.1"/>
    </source>
</evidence>
<dbReference type="Proteomes" id="UP001057402">
    <property type="component" value="Chromosome 6"/>
</dbReference>
<protein>
    <submittedName>
        <fullName evidence="1">Uncharacterized protein</fullName>
    </submittedName>
</protein>
<accession>A0ACB9QBZ1</accession>